<name>A0A0D2F6R1_9EURO</name>
<feature type="domain" description="NmrA-like" evidence="3">
    <location>
        <begin position="2"/>
        <end position="302"/>
    </location>
</feature>
<dbReference type="Pfam" id="PF05368">
    <property type="entry name" value="NmrA"/>
    <property type="match status" value="1"/>
</dbReference>
<gene>
    <name evidence="4" type="ORF">PV04_08623</name>
</gene>
<dbReference type="Proteomes" id="UP000054266">
    <property type="component" value="Unassembled WGS sequence"/>
</dbReference>
<keyword evidence="5" id="KW-1185">Reference proteome</keyword>
<evidence type="ECO:0000259" key="3">
    <source>
        <dbReference type="Pfam" id="PF05368"/>
    </source>
</evidence>
<evidence type="ECO:0000256" key="2">
    <source>
        <dbReference type="ARBA" id="ARBA00023002"/>
    </source>
</evidence>
<dbReference type="AlphaFoldDB" id="A0A0D2F6R1"/>
<evidence type="ECO:0000313" key="5">
    <source>
        <dbReference type="Proteomes" id="UP000054266"/>
    </source>
</evidence>
<organism evidence="4 5">
    <name type="scientific">Phialophora macrospora</name>
    <dbReference type="NCBI Taxonomy" id="1851006"/>
    <lineage>
        <taxon>Eukaryota</taxon>
        <taxon>Fungi</taxon>
        <taxon>Dikarya</taxon>
        <taxon>Ascomycota</taxon>
        <taxon>Pezizomycotina</taxon>
        <taxon>Eurotiomycetes</taxon>
        <taxon>Chaetothyriomycetidae</taxon>
        <taxon>Chaetothyriales</taxon>
        <taxon>Herpotrichiellaceae</taxon>
        <taxon>Phialophora</taxon>
    </lineage>
</organism>
<reference evidence="4 5" key="1">
    <citation type="submission" date="2015-01" db="EMBL/GenBank/DDBJ databases">
        <title>The Genome Sequence of Capronia semiimmersa CBS27337.</title>
        <authorList>
            <consortium name="The Broad Institute Genomics Platform"/>
            <person name="Cuomo C."/>
            <person name="de Hoog S."/>
            <person name="Gorbushina A."/>
            <person name="Stielow B."/>
            <person name="Teixiera M."/>
            <person name="Abouelleil A."/>
            <person name="Chapman S.B."/>
            <person name="Priest M."/>
            <person name="Young S.K."/>
            <person name="Wortman J."/>
            <person name="Nusbaum C."/>
            <person name="Birren B."/>
        </authorList>
    </citation>
    <scope>NUCLEOTIDE SEQUENCE [LARGE SCALE GENOMIC DNA]</scope>
    <source>
        <strain evidence="4 5">CBS 27337</strain>
    </source>
</reference>
<evidence type="ECO:0000256" key="1">
    <source>
        <dbReference type="ARBA" id="ARBA00022857"/>
    </source>
</evidence>
<dbReference type="InterPro" id="IPR008030">
    <property type="entry name" value="NmrA-like"/>
</dbReference>
<accession>A0A0D2F6R1</accession>
<dbReference type="PANTHER" id="PTHR47706:SF9">
    <property type="entry name" value="NMRA-LIKE DOMAIN-CONTAINING PROTEIN-RELATED"/>
    <property type="match status" value="1"/>
</dbReference>
<dbReference type="InterPro" id="IPR036291">
    <property type="entry name" value="NAD(P)-bd_dom_sf"/>
</dbReference>
<dbReference type="SUPFAM" id="SSF51735">
    <property type="entry name" value="NAD(P)-binding Rossmann-fold domains"/>
    <property type="match status" value="1"/>
</dbReference>
<dbReference type="Gene3D" id="3.90.25.10">
    <property type="entry name" value="UDP-galactose 4-epimerase, domain 1"/>
    <property type="match status" value="1"/>
</dbReference>
<keyword evidence="1" id="KW-0521">NADP</keyword>
<protein>
    <recommendedName>
        <fullName evidence="3">NmrA-like domain-containing protein</fullName>
    </recommendedName>
</protein>
<evidence type="ECO:0000313" key="4">
    <source>
        <dbReference type="EMBL" id="KIW63638.1"/>
    </source>
</evidence>
<dbReference type="STRING" id="5601.A0A0D2F6R1"/>
<keyword evidence="2" id="KW-0560">Oxidoreductase</keyword>
<dbReference type="Gene3D" id="3.40.50.720">
    <property type="entry name" value="NAD(P)-binding Rossmann-like Domain"/>
    <property type="match status" value="1"/>
</dbReference>
<proteinExistence type="predicted"/>
<dbReference type="HOGENOM" id="CLU_079104_0_0_1"/>
<sequence length="308" mass="35030">MLILIVGVTGNIDQKLIEPLRQRGAQVRGLARHKSKMASEKLQVLESFHDMEAWHDVPAIRKALKGVDAVICAYAPLPELVLDGQLLLVRLMEEQGISRFMPSAWNLDWTALDWGDIVYYDLFLATQRQLAMSSNIKPFYIFIGFFAETFFSLPGHGVFNPATHGVWDSNNGSPKAEYWGTGDEKWQITTEQEAAEFTAALICDESRQPGVYRYCSWEYSIKEIAAIYEKEKGVAVRLEPQGTAEDLKRTAGASQQQLGLSRFWEWMGYTYQIHQMSQKTMMTKLDNKLYPDVKPIGLGEFLKLHPDI</sequence>
<dbReference type="GO" id="GO:0016491">
    <property type="term" value="F:oxidoreductase activity"/>
    <property type="evidence" value="ECO:0007669"/>
    <property type="project" value="UniProtKB-KW"/>
</dbReference>
<dbReference type="PANTHER" id="PTHR47706">
    <property type="entry name" value="NMRA-LIKE FAMILY PROTEIN"/>
    <property type="match status" value="1"/>
</dbReference>
<dbReference type="EMBL" id="KN846961">
    <property type="protein sequence ID" value="KIW63638.1"/>
    <property type="molecule type" value="Genomic_DNA"/>
</dbReference>
<dbReference type="InterPro" id="IPR051609">
    <property type="entry name" value="NmrA/Isoflavone_reductase-like"/>
</dbReference>